<proteinExistence type="predicted"/>
<accession>A0A2R6WP07</accession>
<dbReference type="EMBL" id="KZ772742">
    <property type="protein sequence ID" value="PTQ35588.1"/>
    <property type="molecule type" value="Genomic_DNA"/>
</dbReference>
<feature type="region of interest" description="Disordered" evidence="1">
    <location>
        <begin position="1"/>
        <end position="23"/>
    </location>
</feature>
<feature type="compositionally biased region" description="Basic residues" evidence="1">
    <location>
        <begin position="1"/>
        <end position="12"/>
    </location>
</feature>
<evidence type="ECO:0000313" key="3">
    <source>
        <dbReference type="Proteomes" id="UP000244005"/>
    </source>
</evidence>
<organism evidence="2 3">
    <name type="scientific">Marchantia polymorpha</name>
    <name type="common">Common liverwort</name>
    <name type="synonym">Marchantia aquatica</name>
    <dbReference type="NCBI Taxonomy" id="3197"/>
    <lineage>
        <taxon>Eukaryota</taxon>
        <taxon>Viridiplantae</taxon>
        <taxon>Streptophyta</taxon>
        <taxon>Embryophyta</taxon>
        <taxon>Marchantiophyta</taxon>
        <taxon>Marchantiopsida</taxon>
        <taxon>Marchantiidae</taxon>
        <taxon>Marchantiales</taxon>
        <taxon>Marchantiaceae</taxon>
        <taxon>Marchantia</taxon>
    </lineage>
</organism>
<evidence type="ECO:0000256" key="1">
    <source>
        <dbReference type="SAM" id="MobiDB-lite"/>
    </source>
</evidence>
<reference evidence="3" key="1">
    <citation type="journal article" date="2017" name="Cell">
        <title>Insights into land plant evolution garnered from the Marchantia polymorpha genome.</title>
        <authorList>
            <person name="Bowman J.L."/>
            <person name="Kohchi T."/>
            <person name="Yamato K.T."/>
            <person name="Jenkins J."/>
            <person name="Shu S."/>
            <person name="Ishizaki K."/>
            <person name="Yamaoka S."/>
            <person name="Nishihama R."/>
            <person name="Nakamura Y."/>
            <person name="Berger F."/>
            <person name="Adam C."/>
            <person name="Aki S.S."/>
            <person name="Althoff F."/>
            <person name="Araki T."/>
            <person name="Arteaga-Vazquez M.A."/>
            <person name="Balasubrmanian S."/>
            <person name="Barry K."/>
            <person name="Bauer D."/>
            <person name="Boehm C.R."/>
            <person name="Briginshaw L."/>
            <person name="Caballero-Perez J."/>
            <person name="Catarino B."/>
            <person name="Chen F."/>
            <person name="Chiyoda S."/>
            <person name="Chovatia M."/>
            <person name="Davies K.M."/>
            <person name="Delmans M."/>
            <person name="Demura T."/>
            <person name="Dierschke T."/>
            <person name="Dolan L."/>
            <person name="Dorantes-Acosta A.E."/>
            <person name="Eklund D.M."/>
            <person name="Florent S.N."/>
            <person name="Flores-Sandoval E."/>
            <person name="Fujiyama A."/>
            <person name="Fukuzawa H."/>
            <person name="Galik B."/>
            <person name="Grimanelli D."/>
            <person name="Grimwood J."/>
            <person name="Grossniklaus U."/>
            <person name="Hamada T."/>
            <person name="Haseloff J."/>
            <person name="Hetherington A.J."/>
            <person name="Higo A."/>
            <person name="Hirakawa Y."/>
            <person name="Hundley H.N."/>
            <person name="Ikeda Y."/>
            <person name="Inoue K."/>
            <person name="Inoue S.I."/>
            <person name="Ishida S."/>
            <person name="Jia Q."/>
            <person name="Kakita M."/>
            <person name="Kanazawa T."/>
            <person name="Kawai Y."/>
            <person name="Kawashima T."/>
            <person name="Kennedy M."/>
            <person name="Kinose K."/>
            <person name="Kinoshita T."/>
            <person name="Kohara Y."/>
            <person name="Koide E."/>
            <person name="Komatsu K."/>
            <person name="Kopischke S."/>
            <person name="Kubo M."/>
            <person name="Kyozuka J."/>
            <person name="Lagercrantz U."/>
            <person name="Lin S.S."/>
            <person name="Lindquist E."/>
            <person name="Lipzen A.M."/>
            <person name="Lu C.W."/>
            <person name="De Luna E."/>
            <person name="Martienssen R.A."/>
            <person name="Minamino N."/>
            <person name="Mizutani M."/>
            <person name="Mizutani M."/>
            <person name="Mochizuki N."/>
            <person name="Monte I."/>
            <person name="Mosher R."/>
            <person name="Nagasaki H."/>
            <person name="Nakagami H."/>
            <person name="Naramoto S."/>
            <person name="Nishitani K."/>
            <person name="Ohtani M."/>
            <person name="Okamoto T."/>
            <person name="Okumura M."/>
            <person name="Phillips J."/>
            <person name="Pollak B."/>
            <person name="Reinders A."/>
            <person name="Rovekamp M."/>
            <person name="Sano R."/>
            <person name="Sawa S."/>
            <person name="Schmid M.W."/>
            <person name="Shirakawa M."/>
            <person name="Solano R."/>
            <person name="Spunde A."/>
            <person name="Suetsugu N."/>
            <person name="Sugano S."/>
            <person name="Sugiyama A."/>
            <person name="Sun R."/>
            <person name="Suzuki Y."/>
            <person name="Takenaka M."/>
            <person name="Takezawa D."/>
            <person name="Tomogane H."/>
            <person name="Tsuzuki M."/>
            <person name="Ueda T."/>
            <person name="Umeda M."/>
            <person name="Ward J.M."/>
            <person name="Watanabe Y."/>
            <person name="Yazaki K."/>
            <person name="Yokoyama R."/>
            <person name="Yoshitake Y."/>
            <person name="Yotsui I."/>
            <person name="Zachgo S."/>
            <person name="Schmutz J."/>
        </authorList>
    </citation>
    <scope>NUCLEOTIDE SEQUENCE [LARGE SCALE GENOMIC DNA]</scope>
    <source>
        <strain evidence="3">Tak-1</strain>
    </source>
</reference>
<evidence type="ECO:0000313" key="2">
    <source>
        <dbReference type="EMBL" id="PTQ35588.1"/>
    </source>
</evidence>
<feature type="region of interest" description="Disordered" evidence="1">
    <location>
        <begin position="64"/>
        <end position="94"/>
    </location>
</feature>
<name>A0A2R6WP07_MARPO</name>
<protein>
    <submittedName>
        <fullName evidence="2">Uncharacterized protein</fullName>
    </submittedName>
</protein>
<sequence length="181" mass="20744">MVKGYSSRRPRGRNTQLYTGTSREAAPAIDTSMTGWLRSSGLFRVTPSFSFLLGIGNRRGRFFKSFGRQGSKGRSNGTGGKGRKSKAAQRTSEGRQNHQIIDIALLLESTNRWERAQLFRYVVAQKKPAMIHRPLRAEIKIHDVRTRVSYWRSRHLCWVGDGPFTPFLSALAQRHELRRRQ</sequence>
<dbReference type="AlphaFoldDB" id="A0A2R6WP07"/>
<feature type="compositionally biased region" description="Polar residues" evidence="1">
    <location>
        <begin position="13"/>
        <end position="22"/>
    </location>
</feature>
<dbReference type="Proteomes" id="UP000244005">
    <property type="component" value="Unassembled WGS sequence"/>
</dbReference>
<dbReference type="Gramene" id="Mp4g14310.1">
    <property type="protein sequence ID" value="Mp4g14310.1.cds1"/>
    <property type="gene ID" value="Mp4g14310"/>
</dbReference>
<gene>
    <name evidence="2" type="ORF">MARPO_0070s0051</name>
</gene>
<keyword evidence="3" id="KW-1185">Reference proteome</keyword>